<evidence type="ECO:0000256" key="1">
    <source>
        <dbReference type="SAM" id="MobiDB-lite"/>
    </source>
</evidence>
<protein>
    <submittedName>
        <fullName evidence="3">Cytotoxic necrotizing factor Rho-activating protein</fullName>
    </submittedName>
</protein>
<feature type="region of interest" description="Disordered" evidence="1">
    <location>
        <begin position="1"/>
        <end position="63"/>
    </location>
</feature>
<feature type="compositionally biased region" description="Basic and acidic residues" evidence="1">
    <location>
        <begin position="443"/>
        <end position="461"/>
    </location>
</feature>
<feature type="compositionally biased region" description="Pro residues" evidence="1">
    <location>
        <begin position="34"/>
        <end position="43"/>
    </location>
</feature>
<sequence>MRVSDSFTQQTSYAASDAAGSSGTGIVERQKRSPAPPSPPSPLLPGKDESADHNNAKPGDGGVAKVRISGIKIKTQYSTREVLQIAGDAFTGPFTSFMRSAGDHATQLFSDRRLTKEEQANIDYVGKVLDKLAGIAPVNGATQFAGTMVNHLNQAIHGDMPTPEQMGDHIHGVVSMFSVELKMPNAVKFAPGRDILELPGQPPAAPAPGGTWSSAISPPTSVRQGVATIKRLKAAGPVNLEPARDAGEDQQRIEQFKPRFSYYRNDKDTLDLLEPIAASRTDADARDGVLAVGKGEDATSYFPEANAYVGRNWTPRDGISELQGANIIKLGPGKDGVAAMRLNFEDIPPGSTTVVTGGPMQTSTMLFAADQKSFYAYHAGRSTRGWSMAENGARSIVNAHELMRPDDASVSSTSLSNRDQLVAAARQYPFSTLIHYGKYTTDPQRKTSDDRINAADDRGDPARASSKIYSYFTPLNEYPRPIGTAEAVISKSKQGVVTVQVLGERGYLDSMKHLGDGAVGFRYKSIDSMTTSYTVPPSTQ</sequence>
<name>A0A4R8L7U6_9BURK</name>
<gene>
    <name evidence="3" type="ORF">BX592_13151</name>
</gene>
<comment type="caution">
    <text evidence="3">The sequence shown here is derived from an EMBL/GenBank/DDBJ whole genome shotgun (WGS) entry which is preliminary data.</text>
</comment>
<keyword evidence="4" id="KW-1185">Reference proteome</keyword>
<feature type="region of interest" description="Disordered" evidence="1">
    <location>
        <begin position="441"/>
        <end position="461"/>
    </location>
</feature>
<feature type="compositionally biased region" description="Polar residues" evidence="1">
    <location>
        <begin position="1"/>
        <end position="11"/>
    </location>
</feature>
<dbReference type="AlphaFoldDB" id="A0A4R8L7U6"/>
<proteinExistence type="predicted"/>
<feature type="domain" description="Cytotoxic necrotizing factor Rho-activating" evidence="2">
    <location>
        <begin position="326"/>
        <end position="497"/>
    </location>
</feature>
<organism evidence="3 4">
    <name type="scientific">Paraburkholderia rhizosphaerae</name>
    <dbReference type="NCBI Taxonomy" id="480658"/>
    <lineage>
        <taxon>Bacteria</taxon>
        <taxon>Pseudomonadati</taxon>
        <taxon>Pseudomonadota</taxon>
        <taxon>Betaproteobacteria</taxon>
        <taxon>Burkholderiales</taxon>
        <taxon>Burkholderiaceae</taxon>
        <taxon>Paraburkholderia</taxon>
    </lineage>
</organism>
<evidence type="ECO:0000313" key="4">
    <source>
        <dbReference type="Proteomes" id="UP000295509"/>
    </source>
</evidence>
<dbReference type="EMBL" id="SORE01000031">
    <property type="protein sequence ID" value="TDY38751.1"/>
    <property type="molecule type" value="Genomic_DNA"/>
</dbReference>
<dbReference type="InterPro" id="IPR037040">
    <property type="entry name" value="CNF_Rho-act_sf"/>
</dbReference>
<feature type="compositionally biased region" description="Low complexity" evidence="1">
    <location>
        <begin position="12"/>
        <end position="25"/>
    </location>
</feature>
<reference evidence="3 4" key="1">
    <citation type="submission" date="2019-03" db="EMBL/GenBank/DDBJ databases">
        <title>Genomic Encyclopedia of Type Strains, Phase III (KMG-III): the genomes of soil and plant-associated and newly described type strains.</title>
        <authorList>
            <person name="Whitman W."/>
        </authorList>
    </citation>
    <scope>NUCLEOTIDE SEQUENCE [LARGE SCALE GENOMIC DNA]</scope>
    <source>
        <strain evidence="3 4">LMG 29544</strain>
    </source>
</reference>
<dbReference type="Proteomes" id="UP000295509">
    <property type="component" value="Unassembled WGS sequence"/>
</dbReference>
<accession>A0A4R8L7U6</accession>
<dbReference type="Pfam" id="PF05785">
    <property type="entry name" value="CNF1"/>
    <property type="match status" value="1"/>
</dbReference>
<evidence type="ECO:0000259" key="2">
    <source>
        <dbReference type="Pfam" id="PF05785"/>
    </source>
</evidence>
<dbReference type="InterPro" id="IPR011324">
    <property type="entry name" value="Cytotoxic_necrot_fac-like_cat"/>
</dbReference>
<evidence type="ECO:0000313" key="3">
    <source>
        <dbReference type="EMBL" id="TDY38751.1"/>
    </source>
</evidence>
<dbReference type="Gene3D" id="3.60.100.10">
    <property type="entry name" value="Cytotoxic necrotizing factor, Rho-activating domain"/>
    <property type="match status" value="1"/>
</dbReference>
<feature type="compositionally biased region" description="Basic and acidic residues" evidence="1">
    <location>
        <begin position="46"/>
        <end position="55"/>
    </location>
</feature>
<dbReference type="InterPro" id="IPR008430">
    <property type="entry name" value="CNF_Rho-act"/>
</dbReference>
<dbReference type="SUPFAM" id="SSF64438">
    <property type="entry name" value="CNF1/YfiH-like putative cysteine hydrolases"/>
    <property type="match status" value="1"/>
</dbReference>